<dbReference type="InterPro" id="IPR006963">
    <property type="entry name" value="Mopterin_OxRdtase_4Fe-4S_dom"/>
</dbReference>
<dbReference type="PANTHER" id="PTHR43742">
    <property type="entry name" value="TRIMETHYLAMINE-N-OXIDE REDUCTASE"/>
    <property type="match status" value="1"/>
</dbReference>
<dbReference type="SMART" id="SM00926">
    <property type="entry name" value="Molybdop_Fe4S4"/>
    <property type="match status" value="1"/>
</dbReference>
<keyword evidence="7" id="KW-1185">Reference proteome</keyword>
<gene>
    <name evidence="6" type="ordered locus">DSY1253</name>
</gene>
<dbReference type="Proteomes" id="UP000001946">
    <property type="component" value="Chromosome"/>
</dbReference>
<dbReference type="Gene3D" id="3.40.228.10">
    <property type="entry name" value="Dimethylsulfoxide Reductase, domain 2"/>
    <property type="match status" value="1"/>
</dbReference>
<dbReference type="EMBL" id="AP008230">
    <property type="protein sequence ID" value="BAE83042.1"/>
    <property type="molecule type" value="Genomic_DNA"/>
</dbReference>
<keyword evidence="3" id="KW-0408">Iron</keyword>
<dbReference type="InterPro" id="IPR050612">
    <property type="entry name" value="Prok_Mopterin_Oxidored"/>
</dbReference>
<dbReference type="GO" id="GO:0016491">
    <property type="term" value="F:oxidoreductase activity"/>
    <property type="evidence" value="ECO:0007669"/>
    <property type="project" value="InterPro"/>
</dbReference>
<feature type="domain" description="4Fe-4S Mo/W bis-MGD-type" evidence="5">
    <location>
        <begin position="4"/>
        <end position="61"/>
    </location>
</feature>
<evidence type="ECO:0000313" key="7">
    <source>
        <dbReference type="Proteomes" id="UP000001946"/>
    </source>
</evidence>
<dbReference type="Gene3D" id="2.20.25.90">
    <property type="entry name" value="ADC-like domains"/>
    <property type="match status" value="1"/>
</dbReference>
<evidence type="ECO:0000313" key="6">
    <source>
        <dbReference type="EMBL" id="BAE83042.1"/>
    </source>
</evidence>
<sequence length="666" mass="75977">MLGMPTFRNTCPRHCYGSCSMISHMSGGKLTRVVGDSEHGYTRGRLCAKGYSLIQYALDEYRLKYPLRQVRRGSGEWRRISWDQAYEIIASKMIELNTRYGSNLGLGYYKGNGNAGLLHQAVEGMFAGLGPHTRPIGDICSATGETALRETVNELRNPDPEKMSDAGLIVIWGANPANTNINQMKFIYEARQKGTPLVVIDPLLTHTANRADLYVQINPGTDAWLAWGIAKLLIESDKIDKEFIRQKTREFHRYKQGLEGITLEEVCSHTGVHLRVVEELADLYARFHPAANWLGFGMQRYPTGGESVKAVSALAALTGSFGSVGGGVYFRHRPQEEFPLHIAKHQGVKQPLLTSSREVPVNDFPGKAMKLQEPPLKMLWVSCGNPLAQDYNLRAWRDLFQQMEFIVTVDLYLNSTARQSDLVLPAASFFEEEDLHVSFWHHWLSYNQKVLPAFYEAKSDLQIARELTRKLNELQPGFSNFPAEKEPWDWIEGELSPEIRELYGLEEPADLKRHSYRRKKESLLSGWNYCFSRVQPHLFKDMRETESSLLFPYHLLTPQSLLKFHTQYETLSWLNGENREEPIIELAEEIACKHTIREDSLVEIYNEHGSISGRAKINPYLPEKIILVEQSDRYPINHLISGQGKAGESIPYFDCRVNLRRVRSDV</sequence>
<dbReference type="Pfam" id="PF01568">
    <property type="entry name" value="Molydop_binding"/>
    <property type="match status" value="1"/>
</dbReference>
<dbReference type="Gene3D" id="3.30.2070.10">
    <property type="entry name" value="Formate dehydrogenase/DMSO reductase"/>
    <property type="match status" value="1"/>
</dbReference>
<dbReference type="InterPro" id="IPR006656">
    <property type="entry name" value="Mopterin_OxRdtase"/>
</dbReference>
<dbReference type="GO" id="GO:0046872">
    <property type="term" value="F:metal ion binding"/>
    <property type="evidence" value="ECO:0007669"/>
    <property type="project" value="UniProtKB-KW"/>
</dbReference>
<organism evidence="6 7">
    <name type="scientific">Desulfitobacterium hafniense (strain Y51)</name>
    <dbReference type="NCBI Taxonomy" id="138119"/>
    <lineage>
        <taxon>Bacteria</taxon>
        <taxon>Bacillati</taxon>
        <taxon>Bacillota</taxon>
        <taxon>Clostridia</taxon>
        <taxon>Eubacteriales</taxon>
        <taxon>Desulfitobacteriaceae</taxon>
        <taxon>Desulfitobacterium</taxon>
    </lineage>
</organism>
<dbReference type="PANTHER" id="PTHR43742:SF6">
    <property type="entry name" value="OXIDOREDUCTASE YYAE-RELATED"/>
    <property type="match status" value="1"/>
</dbReference>
<dbReference type="AlphaFoldDB" id="Q24Y50"/>
<evidence type="ECO:0000256" key="1">
    <source>
        <dbReference type="ARBA" id="ARBA00010312"/>
    </source>
</evidence>
<dbReference type="eggNOG" id="COG0243">
    <property type="taxonomic scope" value="Bacteria"/>
</dbReference>
<reference evidence="6 7" key="1">
    <citation type="journal article" date="2006" name="J. Bacteriol.">
        <title>Complete genome sequence of the dehalorespiring bacterium Desulfitobacterium hafniense Y51 and comparison with Dehalococcoides ethenogenes 195.</title>
        <authorList>
            <person name="Nonaka H."/>
            <person name="Keresztes G."/>
            <person name="Shinoda Y."/>
            <person name="Ikenaga Y."/>
            <person name="Abe M."/>
            <person name="Naito K."/>
            <person name="Inatomi K."/>
            <person name="Furukawa K."/>
            <person name="Inui M."/>
            <person name="Yukawa H."/>
        </authorList>
    </citation>
    <scope>NUCLEOTIDE SEQUENCE [LARGE SCALE GENOMIC DNA]</scope>
    <source>
        <strain evidence="6 7">Y51</strain>
    </source>
</reference>
<keyword evidence="4" id="KW-0411">Iron-sulfur</keyword>
<protein>
    <submittedName>
        <fullName evidence="6">Putative anaerobic dehydrogenase</fullName>
    </submittedName>
</protein>
<evidence type="ECO:0000256" key="2">
    <source>
        <dbReference type="ARBA" id="ARBA00022723"/>
    </source>
</evidence>
<dbReference type="STRING" id="138119.DSY1253"/>
<evidence type="ECO:0000256" key="4">
    <source>
        <dbReference type="ARBA" id="ARBA00023014"/>
    </source>
</evidence>
<dbReference type="PROSITE" id="PS51669">
    <property type="entry name" value="4FE4S_MOW_BIS_MGD"/>
    <property type="match status" value="1"/>
</dbReference>
<name>Q24Y50_DESHY</name>
<dbReference type="Pfam" id="PF00384">
    <property type="entry name" value="Molybdopterin"/>
    <property type="match status" value="1"/>
</dbReference>
<dbReference type="Gene3D" id="3.40.50.740">
    <property type="match status" value="1"/>
</dbReference>
<evidence type="ECO:0000259" key="5">
    <source>
        <dbReference type="PROSITE" id="PS51669"/>
    </source>
</evidence>
<accession>Q24Y50</accession>
<keyword evidence="2" id="KW-0479">Metal-binding</keyword>
<dbReference type="SUPFAM" id="SSF50692">
    <property type="entry name" value="ADC-like"/>
    <property type="match status" value="1"/>
</dbReference>
<dbReference type="SUPFAM" id="SSF53706">
    <property type="entry name" value="Formate dehydrogenase/DMSO reductase, domains 1-3"/>
    <property type="match status" value="1"/>
</dbReference>
<dbReference type="GO" id="GO:0051536">
    <property type="term" value="F:iron-sulfur cluster binding"/>
    <property type="evidence" value="ECO:0007669"/>
    <property type="project" value="UniProtKB-KW"/>
</dbReference>
<evidence type="ECO:0000256" key="3">
    <source>
        <dbReference type="ARBA" id="ARBA00023004"/>
    </source>
</evidence>
<proteinExistence type="inferred from homology"/>
<dbReference type="HOGENOM" id="CLU_000422_13_3_9"/>
<dbReference type="Gene3D" id="2.40.40.20">
    <property type="match status" value="1"/>
</dbReference>
<comment type="similarity">
    <text evidence="1">Belongs to the prokaryotic molybdopterin-containing oxidoreductase family.</text>
</comment>
<dbReference type="InterPro" id="IPR009010">
    <property type="entry name" value="Asp_de-COase-like_dom_sf"/>
</dbReference>
<dbReference type="KEGG" id="dsy:DSY1253"/>
<dbReference type="GO" id="GO:0043546">
    <property type="term" value="F:molybdopterin cofactor binding"/>
    <property type="evidence" value="ECO:0007669"/>
    <property type="project" value="InterPro"/>
</dbReference>
<dbReference type="InterPro" id="IPR006657">
    <property type="entry name" value="MoPterin_dinucl-bd_dom"/>
</dbReference>
<dbReference type="Pfam" id="PF04879">
    <property type="entry name" value="Molybdop_Fe4S4"/>
    <property type="match status" value="1"/>
</dbReference>